<dbReference type="InterPro" id="IPR003593">
    <property type="entry name" value="AAA+_ATPase"/>
</dbReference>
<evidence type="ECO:0000256" key="4">
    <source>
        <dbReference type="ARBA" id="ARBA00022692"/>
    </source>
</evidence>
<dbReference type="Gene3D" id="1.20.1560.10">
    <property type="entry name" value="ABC transporter type 1, transmembrane domain"/>
    <property type="match status" value="1"/>
</dbReference>
<dbReference type="SMART" id="SM00382">
    <property type="entry name" value="AAA"/>
    <property type="match status" value="1"/>
</dbReference>
<evidence type="ECO:0000256" key="8">
    <source>
        <dbReference type="ARBA" id="ARBA00023136"/>
    </source>
</evidence>
<keyword evidence="8 9" id="KW-0472">Membrane</keyword>
<dbReference type="GO" id="GO:0016887">
    <property type="term" value="F:ATP hydrolysis activity"/>
    <property type="evidence" value="ECO:0007669"/>
    <property type="project" value="InterPro"/>
</dbReference>
<dbReference type="InterPro" id="IPR027417">
    <property type="entry name" value="P-loop_NTPase"/>
</dbReference>
<dbReference type="Pfam" id="PF00664">
    <property type="entry name" value="ABC_membrane"/>
    <property type="match status" value="1"/>
</dbReference>
<evidence type="ECO:0000256" key="5">
    <source>
        <dbReference type="ARBA" id="ARBA00022741"/>
    </source>
</evidence>
<dbReference type="GO" id="GO:0005524">
    <property type="term" value="F:ATP binding"/>
    <property type="evidence" value="ECO:0007669"/>
    <property type="project" value="UniProtKB-KW"/>
</dbReference>
<evidence type="ECO:0000259" key="11">
    <source>
        <dbReference type="PROSITE" id="PS50929"/>
    </source>
</evidence>
<keyword evidence="7 9" id="KW-1133">Transmembrane helix</keyword>
<evidence type="ECO:0000256" key="7">
    <source>
        <dbReference type="ARBA" id="ARBA00022989"/>
    </source>
</evidence>
<feature type="transmembrane region" description="Helical" evidence="9">
    <location>
        <begin position="172"/>
        <end position="191"/>
    </location>
</feature>
<dbReference type="PROSITE" id="PS00211">
    <property type="entry name" value="ABC_TRANSPORTER_1"/>
    <property type="match status" value="1"/>
</dbReference>
<organism evidence="12 13">
    <name type="scientific">Oenococcus oeni</name>
    <name type="common">Leuconostoc oenos</name>
    <dbReference type="NCBI Taxonomy" id="1247"/>
    <lineage>
        <taxon>Bacteria</taxon>
        <taxon>Bacillati</taxon>
        <taxon>Bacillota</taxon>
        <taxon>Bacilli</taxon>
        <taxon>Lactobacillales</taxon>
        <taxon>Lactobacillaceae</taxon>
        <taxon>Oenococcus</taxon>
    </lineage>
</organism>
<dbReference type="RefSeq" id="WP_071449005.1">
    <property type="nucleotide sequence ID" value="NZ_MLOK01000047.1"/>
</dbReference>
<dbReference type="FunFam" id="3.40.50.300:FF:000287">
    <property type="entry name" value="Multidrug ABC transporter ATP-binding protein"/>
    <property type="match status" value="1"/>
</dbReference>
<feature type="domain" description="ABC transmembrane type-1" evidence="11">
    <location>
        <begin position="47"/>
        <end position="340"/>
    </location>
</feature>
<dbReference type="PANTHER" id="PTHR43394:SF1">
    <property type="entry name" value="ATP-BINDING CASSETTE SUB-FAMILY B MEMBER 10, MITOCHONDRIAL"/>
    <property type="match status" value="1"/>
</dbReference>
<dbReference type="Proteomes" id="UP000181728">
    <property type="component" value="Unassembled WGS sequence"/>
</dbReference>
<evidence type="ECO:0000256" key="1">
    <source>
        <dbReference type="ARBA" id="ARBA00004651"/>
    </source>
</evidence>
<dbReference type="InterPro" id="IPR039421">
    <property type="entry name" value="Type_1_exporter"/>
</dbReference>
<dbReference type="FunFam" id="1.20.1560.10:FF:000011">
    <property type="entry name" value="Multidrug ABC transporter ATP-binding protein"/>
    <property type="match status" value="1"/>
</dbReference>
<keyword evidence="4 9" id="KW-0812">Transmembrane</keyword>
<dbReference type="InterPro" id="IPR036640">
    <property type="entry name" value="ABC1_TM_sf"/>
</dbReference>
<sequence length="615" mass="68897">MRNPAARMSGNGNGPRPMARVAEHPHNFWGTTVRLFKYLGRNRIGVVFSVLLAIGSVLLSVSAPKILGRATTIIYKGVVAGLKSGKYQISYQPIIKILIEVSIIYILSALMSFLQQVIMTRISQKTIFRLRSEFKAKMARLPIKYYDQHQNGDIMSRVVNDMDNISGTLQQALIQIVTSALTFLGVVFFMLTISWSLSLIAFITVPISIFVVRFIAPHAQKLFARQQAVLGIMNGQVEETFSGHEVIKTFDREIPVIDRFEKQSQKYYQAAWKAQFISVLIFPAMQFLNNLDYLLIAVFGSIQVANGQLPLGDIQAFLQYTNQFSQPITQIANLSNTIQSTIASAERIFEILDAKEMPNDFKNLPKNIKNPKSLLSFDHVKFGYSDNLLIKDYSLKVDKGQMIAIVGPTGAGKTTIINLLERFYDVKDGSIRYKGFDTRTLTRPEARSHFAMVLQETWLFTGTVFDNIKYGNEQATEEQVVSAAKEAYADGFIRQLSKGYQTILNESASNISQGQRQLLTIARAFLADPEILILDEATSSVDTRTEILIQRAMEKLQSSRTSFVVAHRLSTIQNADNIVVMNHGSIVETGTHEELLDANGFYADLYNSQFSNGAI</sequence>
<dbReference type="PROSITE" id="PS50893">
    <property type="entry name" value="ABC_TRANSPORTER_2"/>
    <property type="match status" value="1"/>
</dbReference>
<feature type="transmembrane region" description="Helical" evidence="9">
    <location>
        <begin position="44"/>
        <end position="63"/>
    </location>
</feature>
<protein>
    <submittedName>
        <fullName evidence="12">Multidrug ABC transporter ATP-binding protein</fullName>
    </submittedName>
</protein>
<evidence type="ECO:0000256" key="6">
    <source>
        <dbReference type="ARBA" id="ARBA00022840"/>
    </source>
</evidence>
<keyword evidence="2" id="KW-0813">Transport</keyword>
<evidence type="ECO:0000256" key="9">
    <source>
        <dbReference type="SAM" id="Phobius"/>
    </source>
</evidence>
<dbReference type="SUPFAM" id="SSF90123">
    <property type="entry name" value="ABC transporter transmembrane region"/>
    <property type="match status" value="1"/>
</dbReference>
<keyword evidence="5" id="KW-0547">Nucleotide-binding</keyword>
<reference evidence="12 13" key="1">
    <citation type="journal article" date="2016" name="BMC Genomics">
        <title>Consensus pan-genome assembly of the specialised wine bacterium Oenococcus oeni.</title>
        <authorList>
            <person name="Sternes P.R."/>
            <person name="Borneman A.R."/>
        </authorList>
    </citation>
    <scope>NUCLEOTIDE SEQUENCE [LARGE SCALE GENOMIC DNA]</scope>
    <source>
        <strain evidence="12 13">AWRIB661</strain>
    </source>
</reference>
<dbReference type="EMBL" id="MLOK01000047">
    <property type="protein sequence ID" value="OIM20797.1"/>
    <property type="molecule type" value="Genomic_DNA"/>
</dbReference>
<comment type="caution">
    <text evidence="12">The sequence shown here is derived from an EMBL/GenBank/DDBJ whole genome shotgun (WGS) entry which is preliminary data.</text>
</comment>
<evidence type="ECO:0000256" key="3">
    <source>
        <dbReference type="ARBA" id="ARBA00022475"/>
    </source>
</evidence>
<dbReference type="GO" id="GO:0015421">
    <property type="term" value="F:ABC-type oligopeptide transporter activity"/>
    <property type="evidence" value="ECO:0007669"/>
    <property type="project" value="TreeGrafter"/>
</dbReference>
<gene>
    <name evidence="12" type="ORF">ATX59_06750</name>
</gene>
<feature type="domain" description="ABC transporter" evidence="10">
    <location>
        <begin position="375"/>
        <end position="608"/>
    </location>
</feature>
<feature type="transmembrane region" description="Helical" evidence="9">
    <location>
        <begin position="197"/>
        <end position="216"/>
    </location>
</feature>
<dbReference type="SUPFAM" id="SSF52540">
    <property type="entry name" value="P-loop containing nucleoside triphosphate hydrolases"/>
    <property type="match status" value="1"/>
</dbReference>
<proteinExistence type="predicted"/>
<dbReference type="CDD" id="cd18547">
    <property type="entry name" value="ABC_6TM_Tm288_like"/>
    <property type="match status" value="1"/>
</dbReference>
<dbReference type="InterPro" id="IPR011527">
    <property type="entry name" value="ABC1_TM_dom"/>
</dbReference>
<dbReference type="InterPro" id="IPR003439">
    <property type="entry name" value="ABC_transporter-like_ATP-bd"/>
</dbReference>
<comment type="subcellular location">
    <subcellularLocation>
        <location evidence="1">Cell membrane</location>
        <topology evidence="1">Multi-pass membrane protein</topology>
    </subcellularLocation>
</comment>
<dbReference type="Pfam" id="PF00005">
    <property type="entry name" value="ABC_tran"/>
    <property type="match status" value="1"/>
</dbReference>
<dbReference type="PROSITE" id="PS50929">
    <property type="entry name" value="ABC_TM1F"/>
    <property type="match status" value="1"/>
</dbReference>
<dbReference type="GO" id="GO:0005886">
    <property type="term" value="C:plasma membrane"/>
    <property type="evidence" value="ECO:0007669"/>
    <property type="project" value="UniProtKB-SubCell"/>
</dbReference>
<dbReference type="PANTHER" id="PTHR43394">
    <property type="entry name" value="ATP-DEPENDENT PERMEASE MDL1, MITOCHONDRIAL"/>
    <property type="match status" value="1"/>
</dbReference>
<dbReference type="InterPro" id="IPR017871">
    <property type="entry name" value="ABC_transporter-like_CS"/>
</dbReference>
<evidence type="ECO:0000256" key="2">
    <source>
        <dbReference type="ARBA" id="ARBA00022448"/>
    </source>
</evidence>
<accession>A0A6N4A7P1</accession>
<evidence type="ECO:0000313" key="12">
    <source>
        <dbReference type="EMBL" id="OIM20797.1"/>
    </source>
</evidence>
<feature type="transmembrane region" description="Helical" evidence="9">
    <location>
        <begin position="94"/>
        <end position="114"/>
    </location>
</feature>
<evidence type="ECO:0000313" key="13">
    <source>
        <dbReference type="Proteomes" id="UP000181728"/>
    </source>
</evidence>
<name>A0A6N4A7P1_OENOE</name>
<dbReference type="AlphaFoldDB" id="A0A6N4A7P1"/>
<keyword evidence="3" id="KW-1003">Cell membrane</keyword>
<keyword evidence="6 12" id="KW-0067">ATP-binding</keyword>
<dbReference type="Gene3D" id="3.40.50.300">
    <property type="entry name" value="P-loop containing nucleotide triphosphate hydrolases"/>
    <property type="match status" value="1"/>
</dbReference>
<evidence type="ECO:0000259" key="10">
    <source>
        <dbReference type="PROSITE" id="PS50893"/>
    </source>
</evidence>